<evidence type="ECO:0000259" key="6">
    <source>
        <dbReference type="PROSITE" id="PS00745"/>
    </source>
</evidence>
<dbReference type="SMART" id="SM00937">
    <property type="entry name" value="PCRF"/>
    <property type="match status" value="1"/>
</dbReference>
<evidence type="ECO:0000313" key="8">
    <source>
        <dbReference type="Proteomes" id="UP000315689"/>
    </source>
</evidence>
<dbReference type="Proteomes" id="UP000315689">
    <property type="component" value="Unassembled WGS sequence"/>
</dbReference>
<feature type="modified residue" description="N5-methylglutamine" evidence="4">
    <location>
        <position position="210"/>
    </location>
</feature>
<comment type="PTM">
    <text evidence="4">Methylated by PrmC. Methylation increases the termination efficiency of RF2.</text>
</comment>
<protein>
    <recommendedName>
        <fullName evidence="4 5">Peptide chain release factor 2</fullName>
        <shortName evidence="4">RF-2</shortName>
    </recommendedName>
</protein>
<keyword evidence="3 4" id="KW-0648">Protein biosynthesis</keyword>
<dbReference type="PANTHER" id="PTHR43116">
    <property type="entry name" value="PEPTIDE CHAIN RELEASE FACTOR 2"/>
    <property type="match status" value="1"/>
</dbReference>
<keyword evidence="4" id="KW-0963">Cytoplasm</keyword>
<evidence type="ECO:0000256" key="2">
    <source>
        <dbReference type="ARBA" id="ARBA00022481"/>
    </source>
</evidence>
<comment type="caution">
    <text evidence="7">The sequence shown here is derived from an EMBL/GenBank/DDBJ whole genome shotgun (WGS) entry which is preliminary data.</text>
</comment>
<comment type="similarity">
    <text evidence="1 4">Belongs to the prokaryotic/mitochondrial release factor family.</text>
</comment>
<dbReference type="Pfam" id="PF03462">
    <property type="entry name" value="PCRF"/>
    <property type="match status" value="1"/>
</dbReference>
<dbReference type="GO" id="GO:0016149">
    <property type="term" value="F:translation release factor activity, codon specific"/>
    <property type="evidence" value="ECO:0007669"/>
    <property type="project" value="UniProtKB-UniRule"/>
</dbReference>
<evidence type="ECO:0000256" key="4">
    <source>
        <dbReference type="HAMAP-Rule" id="MF_00094"/>
    </source>
</evidence>
<dbReference type="FunFam" id="3.30.160.20:FF:000004">
    <property type="entry name" value="Peptide chain release factor 1"/>
    <property type="match status" value="1"/>
</dbReference>
<evidence type="ECO:0000256" key="1">
    <source>
        <dbReference type="ARBA" id="ARBA00010835"/>
    </source>
</evidence>
<dbReference type="NCBIfam" id="TIGR00020">
    <property type="entry name" value="prfB"/>
    <property type="match status" value="1"/>
</dbReference>
<organism evidence="7 8">
    <name type="scientific">Candidatus Berkelbacteria bacterium Licking1014_7</name>
    <dbReference type="NCBI Taxonomy" id="2017147"/>
    <lineage>
        <taxon>Bacteria</taxon>
        <taxon>Candidatus Berkelbacteria</taxon>
    </lineage>
</organism>
<dbReference type="InterPro" id="IPR000352">
    <property type="entry name" value="Pep_chain_release_fac_I"/>
</dbReference>
<comment type="function">
    <text evidence="4">Peptide chain release factor 2 directs the termination of translation in response to the peptide chain termination codons UGA and UAA.</text>
</comment>
<dbReference type="InterPro" id="IPR005139">
    <property type="entry name" value="PCRF"/>
</dbReference>
<keyword evidence="2 4" id="KW-0488">Methylation</keyword>
<reference evidence="7 8" key="1">
    <citation type="submission" date="2017-07" db="EMBL/GenBank/DDBJ databases">
        <title>Mechanisms for carbon and nitrogen cycling indicate functional differentiation within the Candidate Phyla Radiation.</title>
        <authorList>
            <person name="Danczak R.E."/>
            <person name="Johnston M.D."/>
            <person name="Kenah C."/>
            <person name="Slattery M."/>
            <person name="Wrighton K.C."/>
            <person name="Wilkins M.J."/>
        </authorList>
    </citation>
    <scope>NUCLEOTIDE SEQUENCE [LARGE SCALE GENOMIC DNA]</scope>
    <source>
        <strain evidence="7">Licking1014_7</strain>
    </source>
</reference>
<dbReference type="Gene3D" id="3.30.70.1660">
    <property type="match status" value="1"/>
</dbReference>
<dbReference type="Gene3D" id="1.20.58.410">
    <property type="entry name" value="Release factor"/>
    <property type="match status" value="1"/>
</dbReference>
<dbReference type="PANTHER" id="PTHR43116:SF3">
    <property type="entry name" value="CLASS I PEPTIDE CHAIN RELEASE FACTOR"/>
    <property type="match status" value="1"/>
</dbReference>
<name>A0A554LHT2_9BACT</name>
<sequence>MDLTQKKQQLAKILKIDELKIEARDLEKKMQTSDFWKDYQKSQKVNERFSQTKKVLDDFENAQTEEQIKNLEILALLSGQYDKNNAILTISAGAGGTEAQDWANMLFRMIERYAQNKNYKFETIDKSLGQEAGIKSATVKISGLFAYGYLKAEAGVHRLVRLSPFDADKARHTSFALVEVIPEIEPRQFESISDKDLRVDVFHASGHGGQSVNTTDSAVRITHIPTGLTVSCQNERSQTQNKLQAMSILLSRLNALKLKEHKEKIEDLRGVMQSPEWGSQIRSYVLHPYKLVKDHRTGFESTDPEKVLDGDLQDFIEEYLKRHKSQNIKKI</sequence>
<evidence type="ECO:0000256" key="3">
    <source>
        <dbReference type="ARBA" id="ARBA00022917"/>
    </source>
</evidence>
<dbReference type="InterPro" id="IPR004374">
    <property type="entry name" value="PrfB"/>
</dbReference>
<accession>A0A554LHT2</accession>
<dbReference type="Gene3D" id="3.30.160.20">
    <property type="match status" value="1"/>
</dbReference>
<dbReference type="HAMAP" id="MF_00094">
    <property type="entry name" value="Rel_fac_2"/>
    <property type="match status" value="1"/>
</dbReference>
<dbReference type="SUPFAM" id="SSF75620">
    <property type="entry name" value="Release factor"/>
    <property type="match status" value="1"/>
</dbReference>
<dbReference type="InterPro" id="IPR045853">
    <property type="entry name" value="Pep_chain_release_fac_I_sf"/>
</dbReference>
<evidence type="ECO:0000313" key="7">
    <source>
        <dbReference type="EMBL" id="TSC92415.1"/>
    </source>
</evidence>
<dbReference type="GO" id="GO:0005737">
    <property type="term" value="C:cytoplasm"/>
    <property type="evidence" value="ECO:0007669"/>
    <property type="project" value="UniProtKB-SubCell"/>
</dbReference>
<dbReference type="AlphaFoldDB" id="A0A554LHT2"/>
<gene>
    <name evidence="4" type="primary">prfB</name>
    <name evidence="7" type="ORF">CEN89_719</name>
</gene>
<dbReference type="PROSITE" id="PS00745">
    <property type="entry name" value="RF_PROK_I"/>
    <property type="match status" value="1"/>
</dbReference>
<dbReference type="EMBL" id="VMGK01000029">
    <property type="protein sequence ID" value="TSC92415.1"/>
    <property type="molecule type" value="Genomic_DNA"/>
</dbReference>
<dbReference type="Pfam" id="PF00472">
    <property type="entry name" value="RF-1"/>
    <property type="match status" value="1"/>
</dbReference>
<proteinExistence type="inferred from homology"/>
<comment type="subcellular location">
    <subcellularLocation>
        <location evidence="4">Cytoplasm</location>
    </subcellularLocation>
</comment>
<feature type="domain" description="Prokaryotic-type class I peptide chain release factors" evidence="6">
    <location>
        <begin position="203"/>
        <end position="219"/>
    </location>
</feature>
<evidence type="ECO:0000256" key="5">
    <source>
        <dbReference type="NCBIfam" id="TIGR00020"/>
    </source>
</evidence>